<evidence type="ECO:0000313" key="2">
    <source>
        <dbReference type="Proteomes" id="UP000030687"/>
    </source>
</evidence>
<reference evidence="1 2" key="1">
    <citation type="submission" date="2013-10" db="EMBL/GenBank/DDBJ databases">
        <authorList>
            <consortium name="International Citrus Genome Consortium"/>
            <person name="Jenkins J."/>
            <person name="Schmutz J."/>
            <person name="Prochnik S."/>
            <person name="Rokhsar D."/>
            <person name="Gmitter F."/>
            <person name="Ollitrault P."/>
            <person name="Machado M."/>
            <person name="Talon M."/>
            <person name="Wincker P."/>
            <person name="Jaillon O."/>
            <person name="Morgante M."/>
        </authorList>
    </citation>
    <scope>NUCLEOTIDE SEQUENCE</scope>
    <source>
        <strain evidence="2">cv. Clemenules</strain>
    </source>
</reference>
<dbReference type="InParanoid" id="V4VMC4"/>
<sequence length="70" mass="7977">MRDNQTQTQTMLIDIRISPLNLRGRAILSLFQFLLFFELGSNSADSSECDYEHSPSLDYGIPRLPSDTHC</sequence>
<dbReference type="EMBL" id="KI536661">
    <property type="protein sequence ID" value="ESR53974.1"/>
    <property type="molecule type" value="Genomic_DNA"/>
</dbReference>
<dbReference type="Gramene" id="ESR53974">
    <property type="protein sequence ID" value="ESR53974"/>
    <property type="gene ID" value="CICLE_v10023206mg"/>
</dbReference>
<dbReference type="KEGG" id="cic:CICLE_v10023206mg"/>
<dbReference type="Proteomes" id="UP000030687">
    <property type="component" value="Unassembled WGS sequence"/>
</dbReference>
<name>V4VMC4_CITCL</name>
<keyword evidence="2" id="KW-1185">Reference proteome</keyword>
<gene>
    <name evidence="1" type="ORF">CICLE_v10023206mg</name>
</gene>
<organism evidence="1 2">
    <name type="scientific">Citrus clementina</name>
    <name type="common">Clementine</name>
    <name type="synonym">Citrus deliciosa x Citrus sinensis</name>
    <dbReference type="NCBI Taxonomy" id="85681"/>
    <lineage>
        <taxon>Eukaryota</taxon>
        <taxon>Viridiplantae</taxon>
        <taxon>Streptophyta</taxon>
        <taxon>Embryophyta</taxon>
        <taxon>Tracheophyta</taxon>
        <taxon>Spermatophyta</taxon>
        <taxon>Magnoliopsida</taxon>
        <taxon>eudicotyledons</taxon>
        <taxon>Gunneridae</taxon>
        <taxon>Pentapetalae</taxon>
        <taxon>rosids</taxon>
        <taxon>malvids</taxon>
        <taxon>Sapindales</taxon>
        <taxon>Rutaceae</taxon>
        <taxon>Aurantioideae</taxon>
        <taxon>Citrus</taxon>
    </lineage>
</organism>
<accession>V4VMC4</accession>
<dbReference type="AlphaFoldDB" id="V4VMC4"/>
<proteinExistence type="predicted"/>
<protein>
    <submittedName>
        <fullName evidence="1">Uncharacterized protein</fullName>
    </submittedName>
</protein>
<evidence type="ECO:0000313" key="1">
    <source>
        <dbReference type="EMBL" id="ESR53974.1"/>
    </source>
</evidence>